<evidence type="ECO:0000313" key="2">
    <source>
        <dbReference type="Proteomes" id="UP000053577"/>
    </source>
</evidence>
<dbReference type="OrthoDB" id="530976at2"/>
<gene>
    <name evidence="1" type="ORF">DA01_05735</name>
</gene>
<reference evidence="1 2" key="1">
    <citation type="journal article" date="2015" name="Sci. Rep.">
        <title>A comparative genomics and reductive dehalogenase gene transcription study of two chloroethene-respiring bacteria, Dehalococcoides mccartyi strains MB and 11a.</title>
        <authorList>
            <person name="Low A."/>
            <person name="Shen Z."/>
            <person name="Cheng D."/>
            <person name="Rogers M.J."/>
            <person name="Lee P.K."/>
            <person name="He J."/>
        </authorList>
    </citation>
    <scope>NUCLEOTIDE SEQUENCE [LARGE SCALE GENOMIC DNA]</scope>
    <source>
        <strain evidence="1 2">MB</strain>
    </source>
</reference>
<dbReference type="PATRIC" id="fig|61435.5.peg.1134"/>
<name>A0A0V8M0R2_9CHLR</name>
<evidence type="ECO:0000313" key="1">
    <source>
        <dbReference type="EMBL" id="KSV17367.1"/>
    </source>
</evidence>
<accession>A0A0V8M0R2</accession>
<dbReference type="RefSeq" id="WP_058292568.1">
    <property type="nucleotide sequence ID" value="NZ_JGYD01000020.1"/>
</dbReference>
<dbReference type="Proteomes" id="UP000053577">
    <property type="component" value="Unassembled WGS sequence"/>
</dbReference>
<organism evidence="1 2">
    <name type="scientific">Dehalococcoides mccartyi</name>
    <dbReference type="NCBI Taxonomy" id="61435"/>
    <lineage>
        <taxon>Bacteria</taxon>
        <taxon>Bacillati</taxon>
        <taxon>Chloroflexota</taxon>
        <taxon>Dehalococcoidia</taxon>
        <taxon>Dehalococcoidales</taxon>
        <taxon>Dehalococcoidaceae</taxon>
        <taxon>Dehalococcoides</taxon>
    </lineage>
</organism>
<dbReference type="EMBL" id="JGYD01000020">
    <property type="protein sequence ID" value="KSV17367.1"/>
    <property type="molecule type" value="Genomic_DNA"/>
</dbReference>
<comment type="caution">
    <text evidence="1">The sequence shown here is derived from an EMBL/GenBank/DDBJ whole genome shotgun (WGS) entry which is preliminary data.</text>
</comment>
<protein>
    <submittedName>
        <fullName evidence="1">Uncharacterized protein</fullName>
    </submittedName>
</protein>
<dbReference type="AlphaFoldDB" id="A0A0V8M0R2"/>
<sequence>MVIVLTSNSVINLDSEIVSGITARQIEFYKEAAVVCFYKQDHISGVKMEFSGIFNGEYILVWNNFPRESEHSWKDLQEAIEYGACAIACIMITKITPFNYIERSQKGTGFDFFIGNTSDETLIFNNKVKLEVSGILSGDDTDINNRVRLKTNQINRYDNNSGYVFVVEFSKPKSCIKEV</sequence>
<proteinExistence type="predicted"/>